<dbReference type="eggNOG" id="COG0596">
    <property type="taxonomic scope" value="Bacteria"/>
</dbReference>
<evidence type="ECO:0000256" key="3">
    <source>
        <dbReference type="ARBA" id="ARBA00022801"/>
    </source>
</evidence>
<evidence type="ECO:0000256" key="1">
    <source>
        <dbReference type="ARBA" id="ARBA00010088"/>
    </source>
</evidence>
<reference evidence="6 7" key="1">
    <citation type="journal article" date="2009" name="Stand. Genomic Sci.">
        <title>Complete genome sequence of Catenulispora acidiphila type strain (ID 139908).</title>
        <authorList>
            <person name="Copeland A."/>
            <person name="Lapidus A."/>
            <person name="Glavina Del Rio T."/>
            <person name="Nolan M."/>
            <person name="Lucas S."/>
            <person name="Chen F."/>
            <person name="Tice H."/>
            <person name="Cheng J.F."/>
            <person name="Bruce D."/>
            <person name="Goodwin L."/>
            <person name="Pitluck S."/>
            <person name="Mikhailova N."/>
            <person name="Pati A."/>
            <person name="Ivanova N."/>
            <person name="Mavromatis K."/>
            <person name="Chen A."/>
            <person name="Palaniappan K."/>
            <person name="Chain P."/>
            <person name="Land M."/>
            <person name="Hauser L."/>
            <person name="Chang Y.J."/>
            <person name="Jeffries C.D."/>
            <person name="Chertkov O."/>
            <person name="Brettin T."/>
            <person name="Detter J.C."/>
            <person name="Han C."/>
            <person name="Ali Z."/>
            <person name="Tindall B.J."/>
            <person name="Goker M."/>
            <person name="Bristow J."/>
            <person name="Eisen J.A."/>
            <person name="Markowitz V."/>
            <person name="Hugenholtz P."/>
            <person name="Kyrpides N.C."/>
            <person name="Klenk H.P."/>
        </authorList>
    </citation>
    <scope>NUCLEOTIDE SEQUENCE [LARGE SCALE GENOMIC DNA]</scope>
    <source>
        <strain evidence="7">DSM 44928 / JCM 14897 / NBRC 102108 / NRRL B-24433 / ID139908</strain>
    </source>
</reference>
<dbReference type="InParanoid" id="C7PZZ6"/>
<evidence type="ECO:0000256" key="4">
    <source>
        <dbReference type="PIRSR" id="PIRSR001112-1"/>
    </source>
</evidence>
<name>C7PZZ6_CATAD</name>
<keyword evidence="7" id="KW-1185">Reference proteome</keyword>
<dbReference type="SUPFAM" id="SSF53474">
    <property type="entry name" value="alpha/beta-Hydrolases"/>
    <property type="match status" value="1"/>
</dbReference>
<dbReference type="PRINTS" id="PR00412">
    <property type="entry name" value="EPOXHYDRLASE"/>
</dbReference>
<dbReference type="KEGG" id="cai:Caci_6643"/>
<proteinExistence type="inferred from homology"/>
<keyword evidence="3 6" id="KW-0378">Hydrolase</keyword>
<accession>C7PZZ6</accession>
<dbReference type="Pfam" id="PF06441">
    <property type="entry name" value="EHN"/>
    <property type="match status" value="1"/>
</dbReference>
<evidence type="ECO:0000259" key="5">
    <source>
        <dbReference type="Pfam" id="PF06441"/>
    </source>
</evidence>
<dbReference type="Gene3D" id="3.40.50.1820">
    <property type="entry name" value="alpha/beta hydrolase"/>
    <property type="match status" value="1"/>
</dbReference>
<dbReference type="HOGENOM" id="CLU_019414_0_1_11"/>
<dbReference type="STRING" id="479433.Caci_6643"/>
<dbReference type="InterPro" id="IPR000639">
    <property type="entry name" value="Epox_hydrolase-like"/>
</dbReference>
<feature type="active site" description="Nucleophile" evidence="4">
    <location>
        <position position="203"/>
    </location>
</feature>
<protein>
    <submittedName>
        <fullName evidence="6">Epoxide hydrolase domain protein</fullName>
    </submittedName>
</protein>
<dbReference type="InterPro" id="IPR016292">
    <property type="entry name" value="Epoxide_hydrolase"/>
</dbReference>
<feature type="active site" description="Proton donor" evidence="4">
    <location>
        <position position="329"/>
    </location>
</feature>
<dbReference type="InterPro" id="IPR010497">
    <property type="entry name" value="Epoxide_hydro_N"/>
</dbReference>
<feature type="domain" description="Epoxide hydrolase N-terminal" evidence="5">
    <location>
        <begin position="33"/>
        <end position="133"/>
    </location>
</feature>
<dbReference type="PIRSF" id="PIRSF001112">
    <property type="entry name" value="Epoxide_hydrolase"/>
    <property type="match status" value="1"/>
</dbReference>
<feature type="active site" description="Proton acceptor" evidence="4">
    <location>
        <position position="381"/>
    </location>
</feature>
<organism evidence="6 7">
    <name type="scientific">Catenulispora acidiphila (strain DSM 44928 / JCM 14897 / NBRC 102108 / NRRL B-24433 / ID139908)</name>
    <dbReference type="NCBI Taxonomy" id="479433"/>
    <lineage>
        <taxon>Bacteria</taxon>
        <taxon>Bacillati</taxon>
        <taxon>Actinomycetota</taxon>
        <taxon>Actinomycetes</taxon>
        <taxon>Catenulisporales</taxon>
        <taxon>Catenulisporaceae</taxon>
        <taxon>Catenulispora</taxon>
    </lineage>
</organism>
<dbReference type="PANTHER" id="PTHR21661">
    <property type="entry name" value="EPOXIDE HYDROLASE 1-RELATED"/>
    <property type="match status" value="1"/>
</dbReference>
<evidence type="ECO:0000256" key="2">
    <source>
        <dbReference type="ARBA" id="ARBA00022797"/>
    </source>
</evidence>
<comment type="similarity">
    <text evidence="1">Belongs to the peptidase S33 family.</text>
</comment>
<keyword evidence="2" id="KW-0058">Aromatic hydrocarbons catabolism</keyword>
<dbReference type="GO" id="GO:0004301">
    <property type="term" value="F:epoxide hydrolase activity"/>
    <property type="evidence" value="ECO:0007669"/>
    <property type="project" value="TreeGrafter"/>
</dbReference>
<evidence type="ECO:0000313" key="7">
    <source>
        <dbReference type="Proteomes" id="UP000000851"/>
    </source>
</evidence>
<dbReference type="InterPro" id="IPR029058">
    <property type="entry name" value="AB_hydrolase_fold"/>
</dbReference>
<dbReference type="GO" id="GO:0097176">
    <property type="term" value="P:epoxide metabolic process"/>
    <property type="evidence" value="ECO:0007669"/>
    <property type="project" value="TreeGrafter"/>
</dbReference>
<sequence>MRPVAHPGASSVAAASDRDLCDLVGLMAGNQAVIAVSDADVEELRTRLRGTRWAEAWPVGGWEAGADPAELRRLVAYWADGYDWRVHEDAINALPSCFVDLDGTPVHYLRYDGERPDALPIVLTNGWPSSFLELTGLAERLAAPSRFGGSAADAFTVIVPSLPGFAFSPQRPALGGAEQTHDLWHRLMHDELGFTRYAAHGGDLGAGVSSRLAETHPEAVVGLHLLAVAAPADYDPAGLSAQERAYLDSIATWQAQEGGYQHQQSTRPLTLSQGLSDSPAGLLAWIVEKYRAWSDCGGDLSSRFTDDFLLTQASLYWFTGTISTSFRPYYEYAHGLTRRVQQVGVPTALALFPADLSQPPRSWAERTYRVTRYTQMPRGGHFPAHEEPELLARDITEFFRAYR</sequence>
<dbReference type="Proteomes" id="UP000000851">
    <property type="component" value="Chromosome"/>
</dbReference>
<gene>
    <name evidence="6" type="ordered locus">Caci_6643</name>
</gene>
<evidence type="ECO:0000313" key="6">
    <source>
        <dbReference type="EMBL" id="ACU75489.1"/>
    </source>
</evidence>
<dbReference type="AlphaFoldDB" id="C7PZZ6"/>
<dbReference type="EMBL" id="CP001700">
    <property type="protein sequence ID" value="ACU75489.1"/>
    <property type="molecule type" value="Genomic_DNA"/>
</dbReference>
<dbReference type="PANTHER" id="PTHR21661:SF35">
    <property type="entry name" value="EPOXIDE HYDROLASE"/>
    <property type="match status" value="1"/>
</dbReference>